<name>A0A2C5X4S5_9PEZI</name>
<dbReference type="EMBL" id="APWK03000052">
    <property type="protein sequence ID" value="PHH53002.1"/>
    <property type="molecule type" value="Genomic_DNA"/>
</dbReference>
<reference evidence="1 2" key="1">
    <citation type="journal article" date="2013" name="Fungal Biol.">
        <title>Analysis of microsatellite markers in the genome of the plant pathogen Ceratocystis fimbriata.</title>
        <authorList>
            <person name="Simpson M.C."/>
            <person name="Wilken P.M."/>
            <person name="Coetzee M.P."/>
            <person name="Wingfield M.J."/>
            <person name="Wingfield B.D."/>
        </authorList>
    </citation>
    <scope>NUCLEOTIDE SEQUENCE [LARGE SCALE GENOMIC DNA]</scope>
    <source>
        <strain evidence="1 2">CBS 114723</strain>
    </source>
</reference>
<sequence length="127" mass="13805">MTRNTHSSLLYSDLGFMIGQKKHRTAAAASNRTVDAQLNGKRGPKKAAVLNGRLGISHHNVCTKLPPSLAPVRVSEWATVSRYLGGLSYFLCTMICLGLEGLRYVSKKDKSISSNGPEDSELLLALF</sequence>
<dbReference type="AlphaFoldDB" id="A0A2C5X4S5"/>
<keyword evidence="2" id="KW-1185">Reference proteome</keyword>
<evidence type="ECO:0000313" key="2">
    <source>
        <dbReference type="Proteomes" id="UP000222788"/>
    </source>
</evidence>
<accession>A0A2C5X4S5</accession>
<organism evidence="1 2">
    <name type="scientific">Ceratocystis fimbriata CBS 114723</name>
    <dbReference type="NCBI Taxonomy" id="1035309"/>
    <lineage>
        <taxon>Eukaryota</taxon>
        <taxon>Fungi</taxon>
        <taxon>Dikarya</taxon>
        <taxon>Ascomycota</taxon>
        <taxon>Pezizomycotina</taxon>
        <taxon>Sordariomycetes</taxon>
        <taxon>Hypocreomycetidae</taxon>
        <taxon>Microascales</taxon>
        <taxon>Ceratocystidaceae</taxon>
        <taxon>Ceratocystis</taxon>
    </lineage>
</organism>
<protein>
    <submittedName>
        <fullName evidence="1">Uncharacterized protein</fullName>
    </submittedName>
</protein>
<reference evidence="1 2" key="2">
    <citation type="journal article" date="2013" name="IMA Fungus">
        <title>IMA Genome-F 1: Ceratocystis fimbriata: Draft nuclear genome sequence for the plant pathogen, Ceratocystis fimbriata.</title>
        <authorList>
            <person name="Wilken P.M."/>
            <person name="Steenkamp E.T."/>
            <person name="Wingfield M.J."/>
            <person name="de Beer Z.W."/>
            <person name="Wingfield B.D."/>
        </authorList>
    </citation>
    <scope>NUCLEOTIDE SEQUENCE [LARGE SCALE GENOMIC DNA]</scope>
    <source>
        <strain evidence="1 2">CBS 114723</strain>
    </source>
</reference>
<dbReference type="Proteomes" id="UP000222788">
    <property type="component" value="Unassembled WGS sequence"/>
</dbReference>
<comment type="caution">
    <text evidence="1">The sequence shown here is derived from an EMBL/GenBank/DDBJ whole genome shotgun (WGS) entry which is preliminary data.</text>
</comment>
<evidence type="ECO:0000313" key="1">
    <source>
        <dbReference type="EMBL" id="PHH53002.1"/>
    </source>
</evidence>
<proteinExistence type="predicted"/>
<gene>
    <name evidence="1" type="ORF">CFIMG_008308RA00001</name>
</gene>